<dbReference type="NCBIfam" id="TIGR01484">
    <property type="entry name" value="HAD-SF-IIB"/>
    <property type="match status" value="1"/>
</dbReference>
<accession>A0A9D1H001</accession>
<dbReference type="GO" id="GO:0016791">
    <property type="term" value="F:phosphatase activity"/>
    <property type="evidence" value="ECO:0007669"/>
    <property type="project" value="TreeGrafter"/>
</dbReference>
<dbReference type="AlphaFoldDB" id="A0A9D1H001"/>
<dbReference type="Proteomes" id="UP000886842">
    <property type="component" value="Unassembled WGS sequence"/>
</dbReference>
<gene>
    <name evidence="1" type="ORF">IAA98_13615</name>
</gene>
<dbReference type="InterPro" id="IPR036412">
    <property type="entry name" value="HAD-like_sf"/>
</dbReference>
<dbReference type="InterPro" id="IPR006379">
    <property type="entry name" value="HAD-SF_hydro_IIB"/>
</dbReference>
<dbReference type="InterPro" id="IPR023214">
    <property type="entry name" value="HAD_sf"/>
</dbReference>
<dbReference type="PANTHER" id="PTHR10000">
    <property type="entry name" value="PHOSPHOSERINE PHOSPHATASE"/>
    <property type="match status" value="1"/>
</dbReference>
<proteinExistence type="predicted"/>
<evidence type="ECO:0000313" key="2">
    <source>
        <dbReference type="Proteomes" id="UP000886842"/>
    </source>
</evidence>
<evidence type="ECO:0000313" key="1">
    <source>
        <dbReference type="EMBL" id="HIT76614.1"/>
    </source>
</evidence>
<dbReference type="GO" id="GO:0000287">
    <property type="term" value="F:magnesium ion binding"/>
    <property type="evidence" value="ECO:0007669"/>
    <property type="project" value="TreeGrafter"/>
</dbReference>
<comment type="caution">
    <text evidence="1">The sequence shown here is derived from an EMBL/GenBank/DDBJ whole genome shotgun (WGS) entry which is preliminary data.</text>
</comment>
<dbReference type="EMBL" id="DVLP01000399">
    <property type="protein sequence ID" value="HIT76614.1"/>
    <property type="molecule type" value="Genomic_DNA"/>
</dbReference>
<reference evidence="1" key="1">
    <citation type="submission" date="2020-10" db="EMBL/GenBank/DDBJ databases">
        <authorList>
            <person name="Gilroy R."/>
        </authorList>
    </citation>
    <scope>NUCLEOTIDE SEQUENCE</scope>
    <source>
        <strain evidence="1">ChiGjej1B1-24693</strain>
    </source>
</reference>
<reference evidence="1" key="2">
    <citation type="journal article" date="2021" name="PeerJ">
        <title>Extensive microbial diversity within the chicken gut microbiome revealed by metagenomics and culture.</title>
        <authorList>
            <person name="Gilroy R."/>
            <person name="Ravi A."/>
            <person name="Getino M."/>
            <person name="Pursley I."/>
            <person name="Horton D.L."/>
            <person name="Alikhan N.F."/>
            <person name="Baker D."/>
            <person name="Gharbi K."/>
            <person name="Hall N."/>
            <person name="Watson M."/>
            <person name="Adriaenssens E.M."/>
            <person name="Foster-Nyarko E."/>
            <person name="Jarju S."/>
            <person name="Secka A."/>
            <person name="Antonio M."/>
            <person name="Oren A."/>
            <person name="Chaudhuri R.R."/>
            <person name="La Ragione R."/>
            <person name="Hildebrand F."/>
            <person name="Pallen M.J."/>
        </authorList>
    </citation>
    <scope>NUCLEOTIDE SEQUENCE</scope>
    <source>
        <strain evidence="1">ChiGjej1B1-24693</strain>
    </source>
</reference>
<dbReference type="Gene3D" id="3.40.50.1000">
    <property type="entry name" value="HAD superfamily/HAD-like"/>
    <property type="match status" value="1"/>
</dbReference>
<name>A0A9D1H001_9ACTN</name>
<dbReference type="Pfam" id="PF08282">
    <property type="entry name" value="Hydrolase_3"/>
    <property type="match status" value="1"/>
</dbReference>
<dbReference type="PANTHER" id="PTHR10000:SF8">
    <property type="entry name" value="HAD SUPERFAMILY HYDROLASE-LIKE, TYPE 3"/>
    <property type="match status" value="1"/>
</dbReference>
<dbReference type="Gene3D" id="3.30.1240.10">
    <property type="match status" value="1"/>
</dbReference>
<dbReference type="SUPFAM" id="SSF56784">
    <property type="entry name" value="HAD-like"/>
    <property type="match status" value="1"/>
</dbReference>
<dbReference type="GO" id="GO:0005829">
    <property type="term" value="C:cytosol"/>
    <property type="evidence" value="ECO:0007669"/>
    <property type="project" value="TreeGrafter"/>
</dbReference>
<sequence>MVRPRLVVTDLDGTLIRADLSVSAYSRSVVDRARDLGVPVVAASARQPYGMVDICAAAGCSPWMVCSNGAVVLHRDDRTVLHEALLGSGVQREVIDVLSRAVPGTEFVTVADGGATFRTTPGYPAMAGFRDHHRDPAQMATGPIDELTDRPVLKLIARHREVGPPELAERLAGQDDVVVTWSGTPMIEISAPGATKAVGMAVVAEHLGVDLTEVVAYGDGANDLAMLQAAGLGVGMPGGDPSLVGVVDQTAPANSEDDGMTRHLAGLLGLEERSAVT</sequence>
<organism evidence="1 2">
    <name type="scientific">Candidatus Avipropionibacterium avicola</name>
    <dbReference type="NCBI Taxonomy" id="2840701"/>
    <lineage>
        <taxon>Bacteria</taxon>
        <taxon>Bacillati</taxon>
        <taxon>Actinomycetota</taxon>
        <taxon>Actinomycetes</taxon>
        <taxon>Propionibacteriales</taxon>
        <taxon>Propionibacteriaceae</taxon>
        <taxon>Propionibacteriaceae incertae sedis</taxon>
        <taxon>Candidatus Avipropionibacterium</taxon>
    </lineage>
</organism>
<protein>
    <submittedName>
        <fullName evidence="1">HAD family phosphatase</fullName>
    </submittedName>
</protein>